<dbReference type="InterPro" id="IPR045079">
    <property type="entry name" value="Oxoprolinase-like"/>
</dbReference>
<gene>
    <name evidence="2" type="ORF">C7457_1397</name>
</gene>
<evidence type="ECO:0000313" key="2">
    <source>
        <dbReference type="EMBL" id="RKQ60575.1"/>
    </source>
</evidence>
<dbReference type="InterPro" id="IPR003692">
    <property type="entry name" value="Hydantoinase_B"/>
</dbReference>
<feature type="domain" description="Hydantoinase B/oxoprolinase" evidence="1">
    <location>
        <begin position="3"/>
        <end position="512"/>
    </location>
</feature>
<dbReference type="EMBL" id="RBIE01000003">
    <property type="protein sequence ID" value="RKQ60575.1"/>
    <property type="molecule type" value="Genomic_DNA"/>
</dbReference>
<comment type="caution">
    <text evidence="2">The sequence shown here is derived from an EMBL/GenBank/DDBJ whole genome shotgun (WGS) entry which is preliminary data.</text>
</comment>
<dbReference type="GO" id="GO:0006749">
    <property type="term" value="P:glutathione metabolic process"/>
    <property type="evidence" value="ECO:0007669"/>
    <property type="project" value="TreeGrafter"/>
</dbReference>
<dbReference type="PANTHER" id="PTHR11365:SF23">
    <property type="entry name" value="HYPOTHETICAL 5-OXOPROLINASE (EUROFUNG)-RELATED"/>
    <property type="match status" value="1"/>
</dbReference>
<dbReference type="Proteomes" id="UP000280881">
    <property type="component" value="Unassembled WGS sequence"/>
</dbReference>
<evidence type="ECO:0000313" key="3">
    <source>
        <dbReference type="Proteomes" id="UP000280881"/>
    </source>
</evidence>
<organism evidence="2 3">
    <name type="scientific">Thermovibrio guaymasensis</name>
    <dbReference type="NCBI Taxonomy" id="240167"/>
    <lineage>
        <taxon>Bacteria</taxon>
        <taxon>Pseudomonadati</taxon>
        <taxon>Aquificota</taxon>
        <taxon>Aquificia</taxon>
        <taxon>Desulfurobacteriales</taxon>
        <taxon>Desulfurobacteriaceae</taxon>
        <taxon>Thermovibrio</taxon>
    </lineage>
</organism>
<dbReference type="GO" id="GO:0017168">
    <property type="term" value="F:5-oxoprolinase (ATP-hydrolyzing) activity"/>
    <property type="evidence" value="ECO:0007669"/>
    <property type="project" value="TreeGrafter"/>
</dbReference>
<dbReference type="Pfam" id="PF02538">
    <property type="entry name" value="Hydantoinase_B"/>
    <property type="match status" value="1"/>
</dbReference>
<evidence type="ECO:0000259" key="1">
    <source>
        <dbReference type="Pfam" id="PF02538"/>
    </source>
</evidence>
<name>A0A420W5Y8_9BACT</name>
<dbReference type="RefSeq" id="WP_121171439.1">
    <property type="nucleotide sequence ID" value="NZ_RBIE01000003.1"/>
</dbReference>
<dbReference type="PANTHER" id="PTHR11365">
    <property type="entry name" value="5-OXOPROLINASE RELATED"/>
    <property type="match status" value="1"/>
</dbReference>
<dbReference type="AlphaFoldDB" id="A0A420W5Y8"/>
<protein>
    <submittedName>
        <fullName evidence="2">N-methylhydantoinase B</fullName>
    </submittedName>
</protein>
<keyword evidence="3" id="KW-1185">Reference proteome</keyword>
<accession>A0A420W5Y8</accession>
<reference evidence="2 3" key="1">
    <citation type="submission" date="2018-10" db="EMBL/GenBank/DDBJ databases">
        <title>Genomic Encyclopedia of Type Strains, Phase IV (KMG-IV): sequencing the most valuable type-strain genomes for metagenomic binning, comparative biology and taxonomic classification.</title>
        <authorList>
            <person name="Goeker M."/>
        </authorList>
    </citation>
    <scope>NUCLEOTIDE SEQUENCE [LARGE SCALE GENOMIC DNA]</scope>
    <source>
        <strain evidence="2 3">DSM 15521</strain>
    </source>
</reference>
<dbReference type="GO" id="GO:0005829">
    <property type="term" value="C:cytosol"/>
    <property type="evidence" value="ECO:0007669"/>
    <property type="project" value="TreeGrafter"/>
</dbReference>
<sequence length="515" mass="55979">MVDPVELQIFNNLFSAVAQEMGAVLQRTAFSPNIKERRDFSCAIFDRHGRLIAQAAHIPVHLGSMPLSVKEVIKALKLEEGDMAVLNDPYRGGTHLPDITVVAPVYYEGELLFYVANRAHHSDVGGVSAGSMPLSTSLFQEGLVIPPVKGVVGEEINRDFLELLKANSRSPVEREGDFKAQVMANRIGIRRLKELLSKYSPIKLEAMGEALLDYSERMIRSFISEIPDGTYTFGDFMEDDGVGGRDFRINVLLTIKGDRAVVDFSPSYPQSRGSINSVRAIALSSTLYVFKCLAGDDVPPNEGILRPIEVITKKGTIVDADFPSAVSAGNVETSQRLVDVLLGALSKAIPERIPAASQGTMNNLSFGGKGFTYYETIGGGAGAHPEADGESAVQTHMTNTLNTPVEALELYYPVEVTAYRIRENSGGEGLKRGGDGIVREILFKEEVELTVISERRVHRPYGLMGGLPGKPGKNLLIKENGEVVELPSKFTITVKPGQRVRIETPGGGGWGHKKV</sequence>
<dbReference type="OrthoDB" id="102473at2"/>
<proteinExistence type="predicted"/>